<comment type="similarity">
    <text evidence="5">Belongs to the FMN-dependent alpha-hydroxy acid dehydrogenase family.</text>
</comment>
<protein>
    <recommendedName>
        <fullName evidence="6">Oxidase FUB9</fullName>
    </recommendedName>
    <alternativeName>
        <fullName evidence="7">Fusaric acid biosynthesis protein 9</fullName>
    </alternativeName>
</protein>
<dbReference type="InterPro" id="IPR012133">
    <property type="entry name" value="Alpha-hydoxy_acid_DH_FMN"/>
</dbReference>
<dbReference type="Gene3D" id="3.20.20.70">
    <property type="entry name" value="Aldolase class I"/>
    <property type="match status" value="1"/>
</dbReference>
<evidence type="ECO:0000256" key="8">
    <source>
        <dbReference type="PIRSR" id="PIRSR000138-1"/>
    </source>
</evidence>
<evidence type="ECO:0000313" key="12">
    <source>
        <dbReference type="Proteomes" id="UP000189580"/>
    </source>
</evidence>
<feature type="domain" description="FMN hydroxy acid dehydrogenase" evidence="10">
    <location>
        <begin position="1"/>
        <end position="370"/>
    </location>
</feature>
<keyword evidence="2 9" id="KW-0285">Flavoprotein</keyword>
<evidence type="ECO:0000256" key="2">
    <source>
        <dbReference type="ARBA" id="ARBA00022630"/>
    </source>
</evidence>
<dbReference type="Pfam" id="PF01070">
    <property type="entry name" value="FMN_dh"/>
    <property type="match status" value="1"/>
</dbReference>
<dbReference type="PANTHER" id="PTHR10578">
    <property type="entry name" value="S -2-HYDROXY-ACID OXIDASE-RELATED"/>
    <property type="match status" value="1"/>
</dbReference>
<feature type="binding site" evidence="9">
    <location>
        <position position="268"/>
    </location>
    <ligand>
        <name>glyoxylate</name>
        <dbReference type="ChEBI" id="CHEBI:36655"/>
    </ligand>
</feature>
<reference evidence="11 12" key="1">
    <citation type="submission" date="2016-02" db="EMBL/GenBank/DDBJ databases">
        <title>Complete genome sequence and transcriptome regulation of the pentose utilising yeast Sugiyamaella lignohabitans.</title>
        <authorList>
            <person name="Bellasio M."/>
            <person name="Peymann A."/>
            <person name="Valli M."/>
            <person name="Sipitzky M."/>
            <person name="Graf A."/>
            <person name="Sauer M."/>
            <person name="Marx H."/>
            <person name="Mattanovich D."/>
        </authorList>
    </citation>
    <scope>NUCLEOTIDE SEQUENCE [LARGE SCALE GENOMIC DNA]</scope>
    <source>
        <strain evidence="11 12">CBS 10342</strain>
    </source>
</reference>
<feature type="binding site" evidence="9">
    <location>
        <begin position="296"/>
        <end position="300"/>
    </location>
    <ligand>
        <name>FMN</name>
        <dbReference type="ChEBI" id="CHEBI:58210"/>
    </ligand>
</feature>
<feature type="binding site" evidence="9">
    <location>
        <position position="241"/>
    </location>
    <ligand>
        <name>FMN</name>
        <dbReference type="ChEBI" id="CHEBI:58210"/>
    </ligand>
</feature>
<dbReference type="KEGG" id="slb:AWJ20_3369"/>
<evidence type="ECO:0000256" key="5">
    <source>
        <dbReference type="ARBA" id="ARBA00024042"/>
    </source>
</evidence>
<dbReference type="Proteomes" id="UP000189580">
    <property type="component" value="Chromosome b"/>
</dbReference>
<organism evidence="11 12">
    <name type="scientific">Sugiyamaella lignohabitans</name>
    <dbReference type="NCBI Taxonomy" id="796027"/>
    <lineage>
        <taxon>Eukaryota</taxon>
        <taxon>Fungi</taxon>
        <taxon>Dikarya</taxon>
        <taxon>Ascomycota</taxon>
        <taxon>Saccharomycotina</taxon>
        <taxon>Dipodascomycetes</taxon>
        <taxon>Dipodascales</taxon>
        <taxon>Trichomonascaceae</taxon>
        <taxon>Sugiyamaella</taxon>
    </lineage>
</organism>
<feature type="binding site" evidence="9">
    <location>
        <position position="167"/>
    </location>
    <ligand>
        <name>glyoxylate</name>
        <dbReference type="ChEBI" id="CHEBI:36655"/>
    </ligand>
</feature>
<proteinExistence type="inferred from homology"/>
<evidence type="ECO:0000256" key="7">
    <source>
        <dbReference type="ARBA" id="ARBA00083297"/>
    </source>
</evidence>
<dbReference type="GeneID" id="30035383"/>
<dbReference type="RefSeq" id="XP_018738206.1">
    <property type="nucleotide sequence ID" value="XM_018880381.1"/>
</dbReference>
<feature type="binding site" evidence="9">
    <location>
        <position position="265"/>
    </location>
    <ligand>
        <name>glyoxylate</name>
        <dbReference type="ChEBI" id="CHEBI:36655"/>
    </ligand>
</feature>
<evidence type="ECO:0000256" key="4">
    <source>
        <dbReference type="ARBA" id="ARBA00023002"/>
    </source>
</evidence>
<dbReference type="AlphaFoldDB" id="A0A167FUT7"/>
<gene>
    <name evidence="11" type="primary">CYB2</name>
    <name evidence="11" type="ORF">AWJ20_3369</name>
</gene>
<keyword evidence="12" id="KW-1185">Reference proteome</keyword>
<sequence>MKLLTLDDLEKKASQRIEKSVFDFWQSGAGDLSTLKENRNAFSRYKIIGRTMVDVSRLDTSPKNELFGKKFRAPIGVAPSSHHTLASPRGELATAGACENTKVPIGLSSYSNYSGAEVKDAAPNSAVFFQLYVFKNRKVSEQLVRRAEQAGYKAILLTSDTPYLGQRYADARNNFRLPRNVRLGNFEDLDDGKGNKIKIPHPVEQKKGDSQTASNVIDPSLNWAETIPWLKSITNMQIWAKGIICGEDAQLAIDAGIDGIWVSNHGGRQLDETLPTIEALQDVVDAVKGRVPVHLDGGVRTGADIFKALAIGADFVWVGRPALWGLACNGQKGVEKMLEILIKDLSITMGLAGTPSVADISRKSIVRFGPRYSKL</sequence>
<dbReference type="FunFam" id="3.20.20.70:FF:000056">
    <property type="entry name" value="hydroxyacid oxidase 2"/>
    <property type="match status" value="1"/>
</dbReference>
<feature type="binding site" evidence="9">
    <location>
        <position position="158"/>
    </location>
    <ligand>
        <name>FMN</name>
        <dbReference type="ChEBI" id="CHEBI:58210"/>
    </ligand>
</feature>
<dbReference type="EMBL" id="CP014503">
    <property type="protein sequence ID" value="ANB15729.1"/>
    <property type="molecule type" value="Genomic_DNA"/>
</dbReference>
<dbReference type="InterPro" id="IPR037396">
    <property type="entry name" value="FMN_HAD"/>
</dbReference>
<dbReference type="OrthoDB" id="1925334at2759"/>
<dbReference type="PIRSF" id="PIRSF000138">
    <property type="entry name" value="Al-hdrx_acd_dh"/>
    <property type="match status" value="1"/>
</dbReference>
<feature type="binding site" evidence="9">
    <location>
        <begin position="319"/>
        <end position="320"/>
    </location>
    <ligand>
        <name>FMN</name>
        <dbReference type="ChEBI" id="CHEBI:58210"/>
    </ligand>
</feature>
<feature type="binding site" evidence="9">
    <location>
        <position position="130"/>
    </location>
    <ligand>
        <name>FMN</name>
        <dbReference type="ChEBI" id="CHEBI:58210"/>
    </ligand>
</feature>
<dbReference type="PANTHER" id="PTHR10578:SF107">
    <property type="entry name" value="2-HYDROXYACID OXIDASE 1"/>
    <property type="match status" value="1"/>
</dbReference>
<evidence type="ECO:0000256" key="3">
    <source>
        <dbReference type="ARBA" id="ARBA00022643"/>
    </source>
</evidence>
<keyword evidence="4" id="KW-0560">Oxidoreductase</keyword>
<dbReference type="InterPro" id="IPR000262">
    <property type="entry name" value="FMN-dep_DH"/>
</dbReference>
<evidence type="ECO:0000313" key="11">
    <source>
        <dbReference type="EMBL" id="ANB15729.1"/>
    </source>
</evidence>
<comment type="cofactor">
    <cofactor evidence="1">
        <name>FMN</name>
        <dbReference type="ChEBI" id="CHEBI:58210"/>
    </cofactor>
</comment>
<feature type="binding site" evidence="9">
    <location>
        <position position="132"/>
    </location>
    <ligand>
        <name>glyoxylate</name>
        <dbReference type="ChEBI" id="CHEBI:36655"/>
    </ligand>
</feature>
<dbReference type="PROSITE" id="PS00557">
    <property type="entry name" value="FMN_HYDROXY_ACID_DH_1"/>
    <property type="match status" value="1"/>
</dbReference>
<feature type="active site" description="Proton acceptor" evidence="8">
    <location>
        <position position="265"/>
    </location>
</feature>
<evidence type="ECO:0000256" key="6">
    <source>
        <dbReference type="ARBA" id="ARBA00073420"/>
    </source>
</evidence>
<feature type="binding site" evidence="9">
    <location>
        <position position="263"/>
    </location>
    <ligand>
        <name>glyoxylate</name>
        <dbReference type="ChEBI" id="CHEBI:36655"/>
    </ligand>
</feature>
<keyword evidence="3 9" id="KW-0288">FMN</keyword>
<dbReference type="SUPFAM" id="SSF51395">
    <property type="entry name" value="FMN-linked oxidoreductases"/>
    <property type="match status" value="1"/>
</dbReference>
<dbReference type="GO" id="GO:0016491">
    <property type="term" value="F:oxidoreductase activity"/>
    <property type="evidence" value="ECO:0007669"/>
    <property type="project" value="UniProtKB-KW"/>
</dbReference>
<dbReference type="GO" id="GO:0005737">
    <property type="term" value="C:cytoplasm"/>
    <property type="evidence" value="ECO:0007669"/>
    <property type="project" value="UniProtKB-ARBA"/>
</dbReference>
<dbReference type="GO" id="GO:0010181">
    <property type="term" value="F:FMN binding"/>
    <property type="evidence" value="ECO:0007669"/>
    <property type="project" value="InterPro"/>
</dbReference>
<evidence type="ECO:0000256" key="1">
    <source>
        <dbReference type="ARBA" id="ARBA00001917"/>
    </source>
</evidence>
<feature type="binding site" evidence="9">
    <location>
        <position position="108"/>
    </location>
    <ligand>
        <name>FMN</name>
        <dbReference type="ChEBI" id="CHEBI:58210"/>
    </ligand>
</feature>
<evidence type="ECO:0000256" key="9">
    <source>
        <dbReference type="PIRSR" id="PIRSR000138-2"/>
    </source>
</evidence>
<dbReference type="CDD" id="cd02809">
    <property type="entry name" value="alpha_hydroxyacid_oxid_FMN"/>
    <property type="match status" value="1"/>
</dbReference>
<dbReference type="PROSITE" id="PS51349">
    <property type="entry name" value="FMN_HYDROXY_ACID_DH_2"/>
    <property type="match status" value="1"/>
</dbReference>
<dbReference type="InterPro" id="IPR013785">
    <property type="entry name" value="Aldolase_TIM"/>
</dbReference>
<dbReference type="InterPro" id="IPR008259">
    <property type="entry name" value="FMN_hydac_DH_AS"/>
</dbReference>
<accession>A0A167FUT7</accession>
<name>A0A167FUT7_9ASCO</name>
<evidence type="ECO:0000259" key="10">
    <source>
        <dbReference type="PROSITE" id="PS51349"/>
    </source>
</evidence>